<reference evidence="3 4" key="2">
    <citation type="journal article" date="2017" name="Front. Plant Sci.">
        <title>Gene Classification and Mining of Molecular Markers Useful in Red Clover (Trifolium pratense) Breeding.</title>
        <authorList>
            <person name="Istvanek J."/>
            <person name="Dluhosova J."/>
            <person name="Dluhos P."/>
            <person name="Patkova L."/>
            <person name="Nedelnik J."/>
            <person name="Repkova J."/>
        </authorList>
    </citation>
    <scope>NUCLEOTIDE SEQUENCE [LARGE SCALE GENOMIC DNA]</scope>
    <source>
        <strain evidence="4">cv. Tatra</strain>
        <tissue evidence="3">Young leaves</tissue>
    </source>
</reference>
<name>A0A2K3K0A2_TRIPR</name>
<reference evidence="3 4" key="1">
    <citation type="journal article" date="2014" name="Am. J. Bot.">
        <title>Genome assembly and annotation for red clover (Trifolium pratense; Fabaceae).</title>
        <authorList>
            <person name="Istvanek J."/>
            <person name="Jaros M."/>
            <person name="Krenek A."/>
            <person name="Repkova J."/>
        </authorList>
    </citation>
    <scope>NUCLEOTIDE SEQUENCE [LARGE SCALE GENOMIC DNA]</scope>
    <source>
        <strain evidence="4">cv. Tatra</strain>
        <tissue evidence="3">Young leaves</tissue>
    </source>
</reference>
<gene>
    <name evidence="3" type="ORF">L195_g051532</name>
</gene>
<dbReference type="InterPro" id="IPR011989">
    <property type="entry name" value="ARM-like"/>
</dbReference>
<dbReference type="PANTHER" id="PTHR12696">
    <property type="entry name" value="TIP120"/>
    <property type="match status" value="1"/>
</dbReference>
<sequence>MCRAVGYRFGPHLGDTVPVLINYCTTASENDEELREYSLQALESFLLRCPRDISVYCDEILHLALAYLSYDPNFTDNMEEDTDDEGH</sequence>
<dbReference type="AlphaFoldDB" id="A0A2K3K0A2"/>
<dbReference type="InterPro" id="IPR016024">
    <property type="entry name" value="ARM-type_fold"/>
</dbReference>
<evidence type="ECO:0000313" key="4">
    <source>
        <dbReference type="Proteomes" id="UP000236291"/>
    </source>
</evidence>
<evidence type="ECO:0000313" key="3">
    <source>
        <dbReference type="EMBL" id="PNX59660.1"/>
    </source>
</evidence>
<feature type="non-terminal residue" evidence="3">
    <location>
        <position position="87"/>
    </location>
</feature>
<evidence type="ECO:0000256" key="2">
    <source>
        <dbReference type="ARBA" id="ARBA00022786"/>
    </source>
</evidence>
<dbReference type="SUPFAM" id="SSF48371">
    <property type="entry name" value="ARM repeat"/>
    <property type="match status" value="1"/>
</dbReference>
<dbReference type="ExpressionAtlas" id="A0A2K3K0A2">
    <property type="expression patterns" value="baseline"/>
</dbReference>
<dbReference type="Proteomes" id="UP000236291">
    <property type="component" value="Unassembled WGS sequence"/>
</dbReference>
<dbReference type="InterPro" id="IPR039852">
    <property type="entry name" value="CAND1/CAND2"/>
</dbReference>
<comment type="caution">
    <text evidence="3">The sequence shown here is derived from an EMBL/GenBank/DDBJ whole genome shotgun (WGS) entry which is preliminary data.</text>
</comment>
<dbReference type="STRING" id="57577.A0A2K3K0A2"/>
<keyword evidence="2" id="KW-0833">Ubl conjugation pathway</keyword>
<protein>
    <submittedName>
        <fullName evidence="3">Cullin-associated NEDD8-dissociated protein 1-like</fullName>
    </submittedName>
</protein>
<accession>A0A2K3K0A2</accession>
<evidence type="ECO:0000256" key="1">
    <source>
        <dbReference type="ARBA" id="ARBA00022737"/>
    </source>
</evidence>
<dbReference type="GO" id="GO:0010265">
    <property type="term" value="P:SCF complex assembly"/>
    <property type="evidence" value="ECO:0007669"/>
    <property type="project" value="InterPro"/>
</dbReference>
<proteinExistence type="predicted"/>
<organism evidence="3 4">
    <name type="scientific">Trifolium pratense</name>
    <name type="common">Red clover</name>
    <dbReference type="NCBI Taxonomy" id="57577"/>
    <lineage>
        <taxon>Eukaryota</taxon>
        <taxon>Viridiplantae</taxon>
        <taxon>Streptophyta</taxon>
        <taxon>Embryophyta</taxon>
        <taxon>Tracheophyta</taxon>
        <taxon>Spermatophyta</taxon>
        <taxon>Magnoliopsida</taxon>
        <taxon>eudicotyledons</taxon>
        <taxon>Gunneridae</taxon>
        <taxon>Pentapetalae</taxon>
        <taxon>rosids</taxon>
        <taxon>fabids</taxon>
        <taxon>Fabales</taxon>
        <taxon>Fabaceae</taxon>
        <taxon>Papilionoideae</taxon>
        <taxon>50 kb inversion clade</taxon>
        <taxon>NPAAA clade</taxon>
        <taxon>Hologalegina</taxon>
        <taxon>IRL clade</taxon>
        <taxon>Trifolieae</taxon>
        <taxon>Trifolium</taxon>
    </lineage>
</organism>
<dbReference type="Gene3D" id="1.25.10.10">
    <property type="entry name" value="Leucine-rich Repeat Variant"/>
    <property type="match status" value="1"/>
</dbReference>
<dbReference type="EMBL" id="ASHM01081172">
    <property type="protein sequence ID" value="PNX59660.1"/>
    <property type="molecule type" value="Genomic_DNA"/>
</dbReference>
<keyword evidence="1" id="KW-0677">Repeat</keyword>